<sequence length="273" mass="30925">MVRKREKSEYLIQSLSNACDILECFSLDEEEISVNEFVRRLGLNKTQVQRLLTTLEYRGFVEKSRITGAYKLGLKIFELGQVYTTRLQIFKKAKPVLENVVAQCNETCYLGDLRGEYVVYLMSEETTKPVRAISRVGSRFRPHSTAMGKAILAFMDESVINEIYPDEKLPVYTQNTISTKKQLLGELSKVRERGYAVDLEETEEGMRCVAVPVFNYTTRVIAGLSISGPVTRFSEERIEGELVPVLLEAGKKLSQSLGYNIGKKIKEKVGDLL</sequence>
<gene>
    <name evidence="6" type="ORF">TST_0417</name>
</gene>
<keyword evidence="2" id="KW-0238">DNA-binding</keyword>
<protein>
    <submittedName>
        <fullName evidence="6">IclR family transcriptional regulator</fullName>
    </submittedName>
</protein>
<dbReference type="OrthoDB" id="9791752at2"/>
<keyword evidence="3" id="KW-0804">Transcription</keyword>
<evidence type="ECO:0000256" key="1">
    <source>
        <dbReference type="ARBA" id="ARBA00023015"/>
    </source>
</evidence>
<dbReference type="Pfam" id="PF09339">
    <property type="entry name" value="HTH_IclR"/>
    <property type="match status" value="1"/>
</dbReference>
<keyword evidence="7" id="KW-1185">Reference proteome</keyword>
<reference evidence="7" key="1">
    <citation type="journal article" date="2018" name="Science">
        <title>A primordial and reversible TCA cycle in a facultatively chemolithoautotrophic thermophile.</title>
        <authorList>
            <person name="Nunoura T."/>
            <person name="Chikaraishi Y."/>
            <person name="Izaki R."/>
            <person name="Suwa T."/>
            <person name="Sato T."/>
            <person name="Harada T."/>
            <person name="Mori K."/>
            <person name="Kato Y."/>
            <person name="Miyazaki M."/>
            <person name="Shimamura S."/>
            <person name="Yanagawa K."/>
            <person name="Shuto A."/>
            <person name="Ohkouchi N."/>
            <person name="Fujita N."/>
            <person name="Takaki Y."/>
            <person name="Atomi H."/>
            <person name="Takai K."/>
        </authorList>
    </citation>
    <scope>NUCLEOTIDE SEQUENCE [LARGE SCALE GENOMIC DNA]</scope>
    <source>
        <strain evidence="7">DSM 17441 / JCM 13301 / NBRC 103674 / ABI70S6</strain>
    </source>
</reference>
<dbReference type="Pfam" id="PF01614">
    <property type="entry name" value="IclR_C"/>
    <property type="match status" value="1"/>
</dbReference>
<dbReference type="KEGG" id="ttk:TST_0417"/>
<dbReference type="GO" id="GO:0003700">
    <property type="term" value="F:DNA-binding transcription factor activity"/>
    <property type="evidence" value="ECO:0007669"/>
    <property type="project" value="TreeGrafter"/>
</dbReference>
<feature type="domain" description="HTH iclR-type" evidence="4">
    <location>
        <begin position="12"/>
        <end position="74"/>
    </location>
</feature>
<evidence type="ECO:0000256" key="2">
    <source>
        <dbReference type="ARBA" id="ARBA00023125"/>
    </source>
</evidence>
<dbReference type="PROSITE" id="PS51077">
    <property type="entry name" value="HTH_ICLR"/>
    <property type="match status" value="1"/>
</dbReference>
<dbReference type="PANTHER" id="PTHR30136:SF24">
    <property type="entry name" value="HTH-TYPE TRANSCRIPTIONAL REPRESSOR ALLR"/>
    <property type="match status" value="1"/>
</dbReference>
<evidence type="ECO:0000313" key="7">
    <source>
        <dbReference type="Proteomes" id="UP000063234"/>
    </source>
</evidence>
<dbReference type="SUPFAM" id="SSF55781">
    <property type="entry name" value="GAF domain-like"/>
    <property type="match status" value="1"/>
</dbReference>
<name>A0A0S3QSD5_THET7</name>
<dbReference type="InterPro" id="IPR029016">
    <property type="entry name" value="GAF-like_dom_sf"/>
</dbReference>
<dbReference type="InterPro" id="IPR005471">
    <property type="entry name" value="Tscrpt_reg_IclR_N"/>
</dbReference>
<accession>A0A0S3QSD5</accession>
<evidence type="ECO:0000313" key="6">
    <source>
        <dbReference type="EMBL" id="BAT71225.1"/>
    </source>
</evidence>
<dbReference type="Proteomes" id="UP000063234">
    <property type="component" value="Chromosome"/>
</dbReference>
<evidence type="ECO:0000259" key="5">
    <source>
        <dbReference type="PROSITE" id="PS51078"/>
    </source>
</evidence>
<dbReference type="SUPFAM" id="SSF46785">
    <property type="entry name" value="Winged helix' DNA-binding domain"/>
    <property type="match status" value="1"/>
</dbReference>
<dbReference type="InterPro" id="IPR036390">
    <property type="entry name" value="WH_DNA-bd_sf"/>
</dbReference>
<dbReference type="GO" id="GO:0045892">
    <property type="term" value="P:negative regulation of DNA-templated transcription"/>
    <property type="evidence" value="ECO:0007669"/>
    <property type="project" value="TreeGrafter"/>
</dbReference>
<dbReference type="AlphaFoldDB" id="A0A0S3QSD5"/>
<dbReference type="Gene3D" id="3.30.450.40">
    <property type="match status" value="1"/>
</dbReference>
<dbReference type="GO" id="GO:0003677">
    <property type="term" value="F:DNA binding"/>
    <property type="evidence" value="ECO:0007669"/>
    <property type="project" value="UniProtKB-KW"/>
</dbReference>
<dbReference type="PROSITE" id="PS51078">
    <property type="entry name" value="ICLR_ED"/>
    <property type="match status" value="1"/>
</dbReference>
<feature type="domain" description="IclR-ED" evidence="5">
    <location>
        <begin position="75"/>
        <end position="259"/>
    </location>
</feature>
<organism evidence="6 7">
    <name type="scientific">Thermosulfidibacter takaii (strain DSM 17441 / JCM 13301 / NBRC 103674 / ABI70S6)</name>
    <dbReference type="NCBI Taxonomy" id="1298851"/>
    <lineage>
        <taxon>Bacteria</taxon>
        <taxon>Pseudomonadati</taxon>
        <taxon>Thermosulfidibacterota</taxon>
        <taxon>Thermosulfidibacteria</taxon>
        <taxon>Thermosulfidibacterales</taxon>
        <taxon>Thermosulfidibacteraceae</taxon>
    </lineage>
</organism>
<dbReference type="Gene3D" id="1.10.10.10">
    <property type="entry name" value="Winged helix-like DNA-binding domain superfamily/Winged helix DNA-binding domain"/>
    <property type="match status" value="1"/>
</dbReference>
<dbReference type="EMBL" id="AP013035">
    <property type="protein sequence ID" value="BAT71225.1"/>
    <property type="molecule type" value="Genomic_DNA"/>
</dbReference>
<dbReference type="InterPro" id="IPR014757">
    <property type="entry name" value="Tscrpt_reg_IclR_C"/>
</dbReference>
<dbReference type="SMART" id="SM00346">
    <property type="entry name" value="HTH_ICLR"/>
    <property type="match status" value="1"/>
</dbReference>
<proteinExistence type="predicted"/>
<dbReference type="InterPro" id="IPR036388">
    <property type="entry name" value="WH-like_DNA-bd_sf"/>
</dbReference>
<evidence type="ECO:0000259" key="4">
    <source>
        <dbReference type="PROSITE" id="PS51077"/>
    </source>
</evidence>
<dbReference type="InterPro" id="IPR050707">
    <property type="entry name" value="HTH_MetabolicPath_Reg"/>
</dbReference>
<evidence type="ECO:0000256" key="3">
    <source>
        <dbReference type="ARBA" id="ARBA00023163"/>
    </source>
</evidence>
<dbReference type="STRING" id="1298851.TST_0417"/>
<dbReference type="PANTHER" id="PTHR30136">
    <property type="entry name" value="HELIX-TURN-HELIX TRANSCRIPTIONAL REGULATOR, ICLR FAMILY"/>
    <property type="match status" value="1"/>
</dbReference>
<dbReference type="RefSeq" id="WP_068549145.1">
    <property type="nucleotide sequence ID" value="NZ_AP013035.1"/>
</dbReference>
<keyword evidence="1" id="KW-0805">Transcription regulation</keyword>
<dbReference type="FunFam" id="1.10.10.10:FF:000056">
    <property type="entry name" value="IclR family transcriptional regulator"/>
    <property type="match status" value="1"/>
</dbReference>